<evidence type="ECO:0000313" key="7">
    <source>
        <dbReference type="EMBL" id="MEG9476194.1"/>
    </source>
</evidence>
<dbReference type="PANTHER" id="PTHR33841:SF4">
    <property type="entry name" value="RESTRICTION MODIFICATION SYSTEM DNA SPECIFICITY DOMAIN"/>
    <property type="match status" value="1"/>
</dbReference>
<dbReference type="PRINTS" id="PR00507">
    <property type="entry name" value="N12N6MTFRASE"/>
</dbReference>
<reference evidence="7" key="1">
    <citation type="submission" date="2023-12" db="EMBL/GenBank/DDBJ databases">
        <title>Mannheima indologenes sp. nov. proposed for Clade V organisms of Mannheimia.</title>
        <authorList>
            <person name="Christensen H."/>
        </authorList>
    </citation>
    <scope>NUCLEOTIDE SEQUENCE</scope>
    <source>
        <strain evidence="7">M14.4</strain>
    </source>
</reference>
<dbReference type="InterPro" id="IPR050953">
    <property type="entry name" value="N4_N6_ade-DNA_methylase"/>
</dbReference>
<protein>
    <recommendedName>
        <fullName evidence="1">site-specific DNA-methyltransferase (adenine-specific)</fullName>
        <ecNumber evidence="1">2.1.1.72</ecNumber>
    </recommendedName>
</protein>
<dbReference type="EMBL" id="JBAJJM010000010">
    <property type="protein sequence ID" value="MEG9476194.1"/>
    <property type="molecule type" value="Genomic_DNA"/>
</dbReference>
<dbReference type="InterPro" id="IPR029063">
    <property type="entry name" value="SAM-dependent_MTases_sf"/>
</dbReference>
<dbReference type="GO" id="GO:0032259">
    <property type="term" value="P:methylation"/>
    <property type="evidence" value="ECO:0007669"/>
    <property type="project" value="UniProtKB-KW"/>
</dbReference>
<keyword evidence="2 7" id="KW-0489">Methyltransferase</keyword>
<keyword evidence="3" id="KW-0808">Transferase</keyword>
<comment type="catalytic activity">
    <reaction evidence="5">
        <text>a 2'-deoxyadenosine in DNA + S-adenosyl-L-methionine = an N(6)-methyl-2'-deoxyadenosine in DNA + S-adenosyl-L-homocysteine + H(+)</text>
        <dbReference type="Rhea" id="RHEA:15197"/>
        <dbReference type="Rhea" id="RHEA-COMP:12418"/>
        <dbReference type="Rhea" id="RHEA-COMP:12419"/>
        <dbReference type="ChEBI" id="CHEBI:15378"/>
        <dbReference type="ChEBI" id="CHEBI:57856"/>
        <dbReference type="ChEBI" id="CHEBI:59789"/>
        <dbReference type="ChEBI" id="CHEBI:90615"/>
        <dbReference type="ChEBI" id="CHEBI:90616"/>
        <dbReference type="EC" id="2.1.1.72"/>
    </reaction>
</comment>
<sequence length="793" mass="91531">MFEGKDEKQQNIIANFFEIHFYEWFVYTEKFDISVIQYAIEIINNFEMSSFQLKPETMQDILQEVYMGLIPKEMRHLMGEYFTPDWAVEFVLSNVDYNGNIDERICDPTCGSGAFLLQSIKKIAEQNPLSDLNGLNKITSNVVGFDINPISAISAKANYILALLSNFKGNKDDLINQSIHIPIYISDSVLTPVVYSEQNQNKLVIKTHLGEFVLPKFNCQKTANQFLDILGENVLRADISGFGTAKNLFQSILTNQLGLTCENDLAISLVLFEQLCELHSAGKNSFWGKIFKNSFAPIMINQKFDYVVGNPPWISWKSMSKTYREGTLDVWQSYGIFEKSAYDKKTTHDDFAMAVTYVAVDYYLKDNGKLGFLLPASFIKSSKGGQGFRKFKIVRNGQDVPFSVYRLDDFSEIELFTINTMAIFMQKNIAMQYPMKNYHQWQYLTRKIKFDSHQKWHNVKQVLGHKKLTAFPVSNNDIQSSWITLDEHYLELSKRILMPNNQKPNYKGRKGIEPAGAKGVYILEKPINQNGKAKITNDISRQRRKDILDKGSHTGIVEPDLIYPMLGGRNIQRWRVMSHEYMLVPHTAQHKYGIPEIELMQDYPLTHKWLEFYRKELFDSRVQNGKFFDPEKNPFYRLDNVGEYTYSPYKVLWKEQTGSMSAVVVGNAQESLMDYDIGLLGKDKIIVTDSKVLFLALDNEWEAYYIGGILNAPTIRHIIDSYAVSTNRGTEVLDYLNIPKFNKTIKLHNDIAQLSKTIHQYCKNLTTTNDWHKDKTLLTYEKELDVLIISLFE</sequence>
<dbReference type="GO" id="GO:0008168">
    <property type="term" value="F:methyltransferase activity"/>
    <property type="evidence" value="ECO:0007669"/>
    <property type="project" value="UniProtKB-KW"/>
</dbReference>
<gene>
    <name evidence="7" type="ORF">V6W77_07875</name>
</gene>
<keyword evidence="4" id="KW-0949">S-adenosyl-L-methionine</keyword>
<dbReference type="InterPro" id="IPR011639">
    <property type="entry name" value="MethylTrfase_TaqI-like_dom"/>
</dbReference>
<dbReference type="SUPFAM" id="SSF53335">
    <property type="entry name" value="S-adenosyl-L-methionine-dependent methyltransferases"/>
    <property type="match status" value="1"/>
</dbReference>
<keyword evidence="8" id="KW-1185">Reference proteome</keyword>
<evidence type="ECO:0000313" key="8">
    <source>
        <dbReference type="Proteomes" id="UP001432017"/>
    </source>
</evidence>
<proteinExistence type="predicted"/>
<name>A0ABU7ZG75_9PAST</name>
<evidence type="ECO:0000256" key="1">
    <source>
        <dbReference type="ARBA" id="ARBA00011900"/>
    </source>
</evidence>
<dbReference type="Gene3D" id="3.40.50.150">
    <property type="entry name" value="Vaccinia Virus protein VP39"/>
    <property type="match status" value="1"/>
</dbReference>
<evidence type="ECO:0000259" key="6">
    <source>
        <dbReference type="Pfam" id="PF07669"/>
    </source>
</evidence>
<comment type="caution">
    <text evidence="7">The sequence shown here is derived from an EMBL/GenBank/DDBJ whole genome shotgun (WGS) entry which is preliminary data.</text>
</comment>
<dbReference type="PANTHER" id="PTHR33841">
    <property type="entry name" value="DNA METHYLTRANSFERASE YEEA-RELATED"/>
    <property type="match status" value="1"/>
</dbReference>
<evidence type="ECO:0000256" key="3">
    <source>
        <dbReference type="ARBA" id="ARBA00022679"/>
    </source>
</evidence>
<dbReference type="RefSeq" id="WP_334254313.1">
    <property type="nucleotide sequence ID" value="NZ_JBAJJM010000010.1"/>
</dbReference>
<dbReference type="EC" id="2.1.1.72" evidence="1"/>
<organism evidence="7 8">
    <name type="scientific">Mannheimia indoligenes</name>
    <dbReference type="NCBI Taxonomy" id="3103145"/>
    <lineage>
        <taxon>Bacteria</taxon>
        <taxon>Pseudomonadati</taxon>
        <taxon>Pseudomonadota</taxon>
        <taxon>Gammaproteobacteria</taxon>
        <taxon>Pasteurellales</taxon>
        <taxon>Pasteurellaceae</taxon>
        <taxon>Mannheimia</taxon>
    </lineage>
</organism>
<dbReference type="Proteomes" id="UP001432017">
    <property type="component" value="Unassembled WGS sequence"/>
</dbReference>
<evidence type="ECO:0000256" key="4">
    <source>
        <dbReference type="ARBA" id="ARBA00022691"/>
    </source>
</evidence>
<dbReference type="InterPro" id="IPR002052">
    <property type="entry name" value="DNA_methylase_N6_adenine_CS"/>
</dbReference>
<evidence type="ECO:0000256" key="2">
    <source>
        <dbReference type="ARBA" id="ARBA00022603"/>
    </source>
</evidence>
<accession>A0ABU7ZG75</accession>
<dbReference type="Pfam" id="PF07669">
    <property type="entry name" value="Eco57I"/>
    <property type="match status" value="1"/>
</dbReference>
<evidence type="ECO:0000256" key="5">
    <source>
        <dbReference type="ARBA" id="ARBA00047942"/>
    </source>
</evidence>
<feature type="domain" description="Type II methyltransferase M.TaqI-like" evidence="6">
    <location>
        <begin position="141"/>
        <end position="396"/>
    </location>
</feature>
<dbReference type="PROSITE" id="PS00092">
    <property type="entry name" value="N6_MTASE"/>
    <property type="match status" value="1"/>
</dbReference>